<feature type="domain" description="ABC transporter" evidence="4">
    <location>
        <begin position="5"/>
        <end position="237"/>
    </location>
</feature>
<reference evidence="5 6" key="1">
    <citation type="submission" date="2021-03" db="EMBL/GenBank/DDBJ databases">
        <title>Antimicrobial resistance genes in bacteria isolated from Japanese honey, and their potential for conferring macrolide and lincosamide resistance in the American foulbrood pathogen Paenibacillus larvae.</title>
        <authorList>
            <person name="Okamoto M."/>
            <person name="Kumagai M."/>
            <person name="Kanamori H."/>
            <person name="Takamatsu D."/>
        </authorList>
    </citation>
    <scope>NUCLEOTIDE SEQUENCE [LARGE SCALE GENOMIC DNA]</scope>
    <source>
        <strain evidence="5 6">J6TS1</strain>
    </source>
</reference>
<organism evidence="5 6">
    <name type="scientific">Siminovitchia terrae</name>
    <name type="common">Bacillus terrae</name>
    <dbReference type="NCBI Taxonomy" id="1914933"/>
    <lineage>
        <taxon>Bacteria</taxon>
        <taxon>Bacillati</taxon>
        <taxon>Bacillota</taxon>
        <taxon>Bacilli</taxon>
        <taxon>Bacillales</taxon>
        <taxon>Bacillaceae</taxon>
        <taxon>Siminovitchia</taxon>
    </lineage>
</organism>
<evidence type="ECO:0000256" key="1">
    <source>
        <dbReference type="ARBA" id="ARBA00022448"/>
    </source>
</evidence>
<dbReference type="SUPFAM" id="SSF52540">
    <property type="entry name" value="P-loop containing nucleoside triphosphate hydrolases"/>
    <property type="match status" value="1"/>
</dbReference>
<evidence type="ECO:0000259" key="4">
    <source>
        <dbReference type="PROSITE" id="PS50893"/>
    </source>
</evidence>
<dbReference type="InterPro" id="IPR050166">
    <property type="entry name" value="ABC_transporter_ATP-bind"/>
</dbReference>
<dbReference type="SMART" id="SM00382">
    <property type="entry name" value="AAA"/>
    <property type="match status" value="1"/>
</dbReference>
<comment type="caution">
    <text evidence="5">The sequence shown here is derived from an EMBL/GenBank/DDBJ whole genome shotgun (WGS) entry which is preliminary data.</text>
</comment>
<dbReference type="GO" id="GO:0005524">
    <property type="term" value="F:ATP binding"/>
    <property type="evidence" value="ECO:0007669"/>
    <property type="project" value="UniProtKB-KW"/>
</dbReference>
<dbReference type="Proteomes" id="UP000680670">
    <property type="component" value="Unassembled WGS sequence"/>
</dbReference>
<dbReference type="CDD" id="cd03293">
    <property type="entry name" value="ABC_NrtD_SsuB_transporters"/>
    <property type="match status" value="1"/>
</dbReference>
<dbReference type="InterPro" id="IPR027417">
    <property type="entry name" value="P-loop_NTPase"/>
</dbReference>
<keyword evidence="2" id="KW-0547">Nucleotide-binding</keyword>
<accession>A0ABQ4L3J1</accession>
<dbReference type="Gene3D" id="3.40.50.300">
    <property type="entry name" value="P-loop containing nucleotide triphosphate hydrolases"/>
    <property type="match status" value="1"/>
</dbReference>
<name>A0ABQ4L3J1_SIMTE</name>
<evidence type="ECO:0000256" key="2">
    <source>
        <dbReference type="ARBA" id="ARBA00022741"/>
    </source>
</evidence>
<keyword evidence="1" id="KW-0813">Transport</keyword>
<gene>
    <name evidence="5" type="ORF">J6TS1_46500</name>
</gene>
<keyword evidence="3 5" id="KW-0067">ATP-binding</keyword>
<evidence type="ECO:0000313" key="5">
    <source>
        <dbReference type="EMBL" id="GIN98780.1"/>
    </source>
</evidence>
<dbReference type="EMBL" id="BORJ01000017">
    <property type="protein sequence ID" value="GIN98780.1"/>
    <property type="molecule type" value="Genomic_DNA"/>
</dbReference>
<dbReference type="PROSITE" id="PS50893">
    <property type="entry name" value="ABC_TRANSPORTER_2"/>
    <property type="match status" value="1"/>
</dbReference>
<proteinExistence type="predicted"/>
<dbReference type="InterPro" id="IPR017871">
    <property type="entry name" value="ABC_transporter-like_CS"/>
</dbReference>
<sequence>MTDSLVFEDVTFSYRGSGGKKAQILSQLSFTIKAGEFVSVIGPSGSGKSTLFRLISGLETQDEGKIFMNGEAVQNRLGHIGYMSQKDGLLPWLTVLENAALPLTLKRLYGKKAQKDVIEQLERFGLKGFESSYPHELSGGMRQRVSFLRALLSGSELLLLDEPFSALDAVTKMVMQEWLLEQWAAMKKTILFITHDVEEALFLSDRILVFSESPVNHLEEIVVPLTRPRTVADLKDPAFTGLKEKLLMDLKKMVSI</sequence>
<keyword evidence="6" id="KW-1185">Reference proteome</keyword>
<dbReference type="PANTHER" id="PTHR42788">
    <property type="entry name" value="TAURINE IMPORT ATP-BINDING PROTEIN-RELATED"/>
    <property type="match status" value="1"/>
</dbReference>
<evidence type="ECO:0000313" key="6">
    <source>
        <dbReference type="Proteomes" id="UP000680670"/>
    </source>
</evidence>
<protein>
    <submittedName>
        <fullName evidence="5">ABC transporter ATP-binding protein</fullName>
    </submittedName>
</protein>
<dbReference type="PANTHER" id="PTHR42788:SF2">
    <property type="entry name" value="ABC TRANSPORTER ATP-BINDING PROTEIN"/>
    <property type="match status" value="1"/>
</dbReference>
<dbReference type="Pfam" id="PF00005">
    <property type="entry name" value="ABC_tran"/>
    <property type="match status" value="1"/>
</dbReference>
<evidence type="ECO:0000256" key="3">
    <source>
        <dbReference type="ARBA" id="ARBA00022840"/>
    </source>
</evidence>
<dbReference type="InterPro" id="IPR003439">
    <property type="entry name" value="ABC_transporter-like_ATP-bd"/>
</dbReference>
<dbReference type="RefSeq" id="WP_213021501.1">
    <property type="nucleotide sequence ID" value="NZ_BORJ01000017.1"/>
</dbReference>
<dbReference type="PROSITE" id="PS00211">
    <property type="entry name" value="ABC_TRANSPORTER_1"/>
    <property type="match status" value="1"/>
</dbReference>
<dbReference type="InterPro" id="IPR003593">
    <property type="entry name" value="AAA+_ATPase"/>
</dbReference>